<organism evidence="1">
    <name type="scientific">Phytophthora nicotianae</name>
    <name type="common">Potato buckeye rot agent</name>
    <name type="synonym">Phytophthora parasitica</name>
    <dbReference type="NCBI Taxonomy" id="4792"/>
    <lineage>
        <taxon>Eukaryota</taxon>
        <taxon>Sar</taxon>
        <taxon>Stramenopiles</taxon>
        <taxon>Oomycota</taxon>
        <taxon>Peronosporomycetes</taxon>
        <taxon>Peronosporales</taxon>
        <taxon>Peronosporaceae</taxon>
        <taxon>Phytophthora</taxon>
    </lineage>
</organism>
<name>W2NQW2_PHYNI</name>
<protein>
    <submittedName>
        <fullName evidence="1">Uncharacterized protein</fullName>
    </submittedName>
</protein>
<dbReference type="AlphaFoldDB" id="W2NQW2"/>
<sequence>MSLQLLKIAIIIPFELMVRDNRAEVDATSVGCKNPTGNPKKNKE</sequence>
<reference evidence="1" key="1">
    <citation type="submission" date="2013-11" db="EMBL/GenBank/DDBJ databases">
        <title>The Genome Sequence of Phytophthora parasitica IAC_01/95.</title>
        <authorList>
            <consortium name="The Broad Institute Genomics Platform"/>
            <person name="Russ C."/>
            <person name="Tyler B."/>
            <person name="Panabieres F."/>
            <person name="Shan W."/>
            <person name="Tripathy S."/>
            <person name="Grunwald N."/>
            <person name="Machado M."/>
            <person name="Johnson C.S."/>
            <person name="Arredondo F."/>
            <person name="Hong C."/>
            <person name="Coffey M."/>
            <person name="Young S.K."/>
            <person name="Zeng Q."/>
            <person name="Gargeya S."/>
            <person name="Fitzgerald M."/>
            <person name="Abouelleil A."/>
            <person name="Alvarado L."/>
            <person name="Chapman S.B."/>
            <person name="Gainer-Dewar J."/>
            <person name="Goldberg J."/>
            <person name="Griggs A."/>
            <person name="Gujja S."/>
            <person name="Hansen M."/>
            <person name="Howarth C."/>
            <person name="Imamovic A."/>
            <person name="Ireland A."/>
            <person name="Larimer J."/>
            <person name="McCowan C."/>
            <person name="Murphy C."/>
            <person name="Pearson M."/>
            <person name="Poon T.W."/>
            <person name="Priest M."/>
            <person name="Roberts A."/>
            <person name="Saif S."/>
            <person name="Shea T."/>
            <person name="Sykes S."/>
            <person name="Wortman J."/>
            <person name="Nusbaum C."/>
            <person name="Birren B."/>
        </authorList>
    </citation>
    <scope>NUCLEOTIDE SEQUENCE [LARGE SCALE GENOMIC DNA]</scope>
    <source>
        <strain evidence="1">IAC_01/95</strain>
    </source>
</reference>
<accession>W2NQW2</accession>
<dbReference type="Proteomes" id="UP000054532">
    <property type="component" value="Unassembled WGS sequence"/>
</dbReference>
<gene>
    <name evidence="1" type="ORF">L914_05051</name>
</gene>
<proteinExistence type="predicted"/>
<evidence type="ECO:0000313" key="1">
    <source>
        <dbReference type="EMBL" id="ETM51016.1"/>
    </source>
</evidence>
<dbReference type="EMBL" id="KI691901">
    <property type="protein sequence ID" value="ETM51016.1"/>
    <property type="molecule type" value="Genomic_DNA"/>
</dbReference>